<dbReference type="OrthoDB" id="3183782at2759"/>
<evidence type="ECO:0000259" key="2">
    <source>
        <dbReference type="Pfam" id="PF07110"/>
    </source>
</evidence>
<dbReference type="Pfam" id="PF07110">
    <property type="entry name" value="EthD"/>
    <property type="match status" value="1"/>
</dbReference>
<reference evidence="4" key="2">
    <citation type="submission" date="2015-01" db="EMBL/GenBank/DDBJ databases">
        <title>Evolutionary Origins and Diversification of the Mycorrhizal Mutualists.</title>
        <authorList>
            <consortium name="DOE Joint Genome Institute"/>
            <consortium name="Mycorrhizal Genomics Consortium"/>
            <person name="Kohler A."/>
            <person name="Kuo A."/>
            <person name="Nagy L.G."/>
            <person name="Floudas D."/>
            <person name="Copeland A."/>
            <person name="Barry K.W."/>
            <person name="Cichocki N."/>
            <person name="Veneault-Fourrey C."/>
            <person name="LaButti K."/>
            <person name="Lindquist E.A."/>
            <person name="Lipzen A."/>
            <person name="Lundell T."/>
            <person name="Morin E."/>
            <person name="Murat C."/>
            <person name="Riley R."/>
            <person name="Ohm R."/>
            <person name="Sun H."/>
            <person name="Tunlid A."/>
            <person name="Henrissat B."/>
            <person name="Grigoriev I.V."/>
            <person name="Hibbett D.S."/>
            <person name="Martin F."/>
        </authorList>
    </citation>
    <scope>NUCLEOTIDE SEQUENCE [LARGE SCALE GENOMIC DNA]</scope>
    <source>
        <strain evidence="4">Zn</strain>
    </source>
</reference>
<dbReference type="EMBL" id="KN832870">
    <property type="protein sequence ID" value="KIN08919.1"/>
    <property type="molecule type" value="Genomic_DNA"/>
</dbReference>
<dbReference type="InterPro" id="IPR009799">
    <property type="entry name" value="EthD_dom"/>
</dbReference>
<evidence type="ECO:0000313" key="4">
    <source>
        <dbReference type="Proteomes" id="UP000054321"/>
    </source>
</evidence>
<keyword evidence="4" id="KW-1185">Reference proteome</keyword>
<dbReference type="GO" id="GO:0016491">
    <property type="term" value="F:oxidoreductase activity"/>
    <property type="evidence" value="ECO:0007669"/>
    <property type="project" value="InterPro"/>
</dbReference>
<evidence type="ECO:0000313" key="3">
    <source>
        <dbReference type="EMBL" id="KIN08919.1"/>
    </source>
</evidence>
<dbReference type="Gene3D" id="3.30.70.100">
    <property type="match status" value="1"/>
</dbReference>
<feature type="domain" description="EthD" evidence="2">
    <location>
        <begin position="1"/>
        <end position="106"/>
    </location>
</feature>
<reference evidence="3 4" key="1">
    <citation type="submission" date="2014-04" db="EMBL/GenBank/DDBJ databases">
        <authorList>
            <consortium name="DOE Joint Genome Institute"/>
            <person name="Kuo A."/>
            <person name="Martino E."/>
            <person name="Perotto S."/>
            <person name="Kohler A."/>
            <person name="Nagy L.G."/>
            <person name="Floudas D."/>
            <person name="Copeland A."/>
            <person name="Barry K.W."/>
            <person name="Cichocki N."/>
            <person name="Veneault-Fourrey C."/>
            <person name="LaButti K."/>
            <person name="Lindquist E.A."/>
            <person name="Lipzen A."/>
            <person name="Lundell T."/>
            <person name="Morin E."/>
            <person name="Murat C."/>
            <person name="Sun H."/>
            <person name="Tunlid A."/>
            <person name="Henrissat B."/>
            <person name="Grigoriev I.V."/>
            <person name="Hibbett D.S."/>
            <person name="Martin F."/>
            <person name="Nordberg H.P."/>
            <person name="Cantor M.N."/>
            <person name="Hua S.X."/>
        </authorList>
    </citation>
    <scope>NUCLEOTIDE SEQUENCE [LARGE SCALE GENOMIC DNA]</scope>
    <source>
        <strain evidence="3 4">Zn</strain>
    </source>
</reference>
<evidence type="ECO:0000256" key="1">
    <source>
        <dbReference type="ARBA" id="ARBA00005986"/>
    </source>
</evidence>
<gene>
    <name evidence="3" type="ORF">OIDMADRAFT_107826</name>
</gene>
<protein>
    <recommendedName>
        <fullName evidence="2">EthD domain-containing protein</fullName>
    </recommendedName>
</protein>
<sequence>MTQKEFSNHWLTKHAPLVIPFFLHSGITHYEQVCNASPSDSLRHLTVVLLQIHGPLNASNPTLDVSAWDGAAAMPAQELLDMPTPMPKWKDDYYKEIILSDERRFLLSEALEHILRVDPGTVTGEKKVIIENGKCLIEVKEEIWKVWREYEMRGAN</sequence>
<dbReference type="HOGENOM" id="CLU_113817_0_0_1"/>
<organism evidence="3 4">
    <name type="scientific">Oidiodendron maius (strain Zn)</name>
    <dbReference type="NCBI Taxonomy" id="913774"/>
    <lineage>
        <taxon>Eukaryota</taxon>
        <taxon>Fungi</taxon>
        <taxon>Dikarya</taxon>
        <taxon>Ascomycota</taxon>
        <taxon>Pezizomycotina</taxon>
        <taxon>Leotiomycetes</taxon>
        <taxon>Leotiomycetes incertae sedis</taxon>
        <taxon>Myxotrichaceae</taxon>
        <taxon>Oidiodendron</taxon>
    </lineage>
</organism>
<dbReference type="Proteomes" id="UP000054321">
    <property type="component" value="Unassembled WGS sequence"/>
</dbReference>
<dbReference type="InParanoid" id="A0A0C3DC36"/>
<dbReference type="AlphaFoldDB" id="A0A0C3DC36"/>
<name>A0A0C3DC36_OIDMZ</name>
<comment type="similarity">
    <text evidence="1">Belongs to the tpcK family.</text>
</comment>
<proteinExistence type="inferred from homology"/>
<accession>A0A0C3DC36</accession>